<feature type="region of interest" description="Disordered" evidence="10">
    <location>
        <begin position="890"/>
        <end position="924"/>
    </location>
</feature>
<dbReference type="InterPro" id="IPR013701">
    <property type="entry name" value="Lhr-like_DEAD/DEAH_assoc"/>
</dbReference>
<protein>
    <submittedName>
        <fullName evidence="13">Ligase-associated DNA damage response DEXH box helicase</fullName>
    </submittedName>
</protein>
<dbReference type="GO" id="GO:0016874">
    <property type="term" value="F:ligase activity"/>
    <property type="evidence" value="ECO:0007669"/>
    <property type="project" value="UniProtKB-KW"/>
</dbReference>
<dbReference type="InterPro" id="IPR001650">
    <property type="entry name" value="Helicase_C-like"/>
</dbReference>
<keyword evidence="7" id="KW-0234">DNA repair</keyword>
<dbReference type="InterPro" id="IPR011545">
    <property type="entry name" value="DEAD/DEAH_box_helicase_dom"/>
</dbReference>
<evidence type="ECO:0000256" key="10">
    <source>
        <dbReference type="SAM" id="MobiDB-lite"/>
    </source>
</evidence>
<dbReference type="SUPFAM" id="SSF52540">
    <property type="entry name" value="P-loop containing nucleoside triphosphate hydrolases"/>
    <property type="match status" value="1"/>
</dbReference>
<accession>A0A3S1A6U3</accession>
<dbReference type="Pfam" id="PF19306">
    <property type="entry name" value="WHD_Lhr"/>
    <property type="match status" value="1"/>
</dbReference>
<keyword evidence="5" id="KW-0067">ATP-binding</keyword>
<keyword evidence="3" id="KW-0378">Hydrolase</keyword>
<dbReference type="Pfam" id="PF00270">
    <property type="entry name" value="DEAD"/>
    <property type="match status" value="1"/>
</dbReference>
<dbReference type="EMBL" id="RXFT01000017">
    <property type="protein sequence ID" value="RUR71031.1"/>
    <property type="molecule type" value="Genomic_DNA"/>
</dbReference>
<comment type="caution">
    <text evidence="13">The sequence shown here is derived from an EMBL/GenBank/DDBJ whole genome shotgun (WGS) entry which is preliminary data.</text>
</comment>
<dbReference type="GO" id="GO:0003677">
    <property type="term" value="F:DNA binding"/>
    <property type="evidence" value="ECO:0007669"/>
    <property type="project" value="UniProtKB-KW"/>
</dbReference>
<dbReference type="PIRSF" id="PIRSF037307">
    <property type="entry name" value="Lhr-like_helic_prd"/>
    <property type="match status" value="1"/>
</dbReference>
<dbReference type="InterPro" id="IPR014001">
    <property type="entry name" value="Helicase_ATP-bd"/>
</dbReference>
<evidence type="ECO:0000313" key="13">
    <source>
        <dbReference type="EMBL" id="RUR71031.1"/>
    </source>
</evidence>
<evidence type="ECO:0000259" key="12">
    <source>
        <dbReference type="PROSITE" id="PS51194"/>
    </source>
</evidence>
<proteinExistence type="inferred from homology"/>
<dbReference type="PANTHER" id="PTHR47962">
    <property type="entry name" value="ATP-DEPENDENT HELICASE LHR-RELATED-RELATED"/>
    <property type="match status" value="1"/>
</dbReference>
<dbReference type="InterPro" id="IPR045628">
    <property type="entry name" value="Lhr_WH_dom"/>
</dbReference>
<keyword evidence="4" id="KW-0347">Helicase</keyword>
<dbReference type="CDD" id="cd18796">
    <property type="entry name" value="SF2_C_LHR"/>
    <property type="match status" value="1"/>
</dbReference>
<dbReference type="GO" id="GO:0006281">
    <property type="term" value="P:DNA repair"/>
    <property type="evidence" value="ECO:0007669"/>
    <property type="project" value="UniProtKB-KW"/>
</dbReference>
<name>A0A3S1A6U3_9BURK</name>
<evidence type="ECO:0000256" key="9">
    <source>
        <dbReference type="ARBA" id="ARBA00093467"/>
    </source>
</evidence>
<comment type="similarity">
    <text evidence="9">Belongs to the Lhr helicase family. Lhr-Core subfamily.</text>
</comment>
<keyword evidence="6" id="KW-0238">DNA-binding</keyword>
<dbReference type="Gene3D" id="3.40.50.300">
    <property type="entry name" value="P-loop containing nucleotide triphosphate hydrolases"/>
    <property type="match status" value="2"/>
</dbReference>
<dbReference type="Proteomes" id="UP000281118">
    <property type="component" value="Unassembled WGS sequence"/>
</dbReference>
<dbReference type="GO" id="GO:0016887">
    <property type="term" value="F:ATP hydrolysis activity"/>
    <property type="evidence" value="ECO:0007669"/>
    <property type="project" value="TreeGrafter"/>
</dbReference>
<dbReference type="GO" id="GO:0005524">
    <property type="term" value="F:ATP binding"/>
    <property type="evidence" value="ECO:0007669"/>
    <property type="project" value="UniProtKB-KW"/>
</dbReference>
<evidence type="ECO:0000256" key="1">
    <source>
        <dbReference type="ARBA" id="ARBA00022741"/>
    </source>
</evidence>
<dbReference type="PANTHER" id="PTHR47962:SF3">
    <property type="entry name" value="LARGE ATP-DEPENDENT HELICASE-RELATED PROTEIN"/>
    <property type="match status" value="1"/>
</dbReference>
<dbReference type="RefSeq" id="WP_126025120.1">
    <property type="nucleotide sequence ID" value="NZ_RXFT01000017.1"/>
</dbReference>
<keyword evidence="13" id="KW-0436">Ligase</keyword>
<dbReference type="NCBIfam" id="TIGR04121">
    <property type="entry name" value="DEXH_lig_assoc"/>
    <property type="match status" value="1"/>
</dbReference>
<dbReference type="InterPro" id="IPR027417">
    <property type="entry name" value="P-loop_NTPase"/>
</dbReference>
<dbReference type="OrthoDB" id="9815222at2"/>
<dbReference type="SMART" id="SM00490">
    <property type="entry name" value="HELICc"/>
    <property type="match status" value="1"/>
</dbReference>
<dbReference type="PROSITE" id="PS51194">
    <property type="entry name" value="HELICASE_CTER"/>
    <property type="match status" value="1"/>
</dbReference>
<organism evidence="13 14">
    <name type="scientific">Variovorax guangxiensis</name>
    <dbReference type="NCBI Taxonomy" id="1775474"/>
    <lineage>
        <taxon>Bacteria</taxon>
        <taxon>Pseudomonadati</taxon>
        <taxon>Pseudomonadota</taxon>
        <taxon>Betaproteobacteria</taxon>
        <taxon>Burkholderiales</taxon>
        <taxon>Comamonadaceae</taxon>
        <taxon>Variovorax</taxon>
    </lineage>
</organism>
<evidence type="ECO:0000256" key="2">
    <source>
        <dbReference type="ARBA" id="ARBA00022763"/>
    </source>
</evidence>
<reference evidence="13 14" key="1">
    <citation type="submission" date="2018-12" db="EMBL/GenBank/DDBJ databases">
        <title>The genome sequences of Variovorax guangxiensis DSM 27352.</title>
        <authorList>
            <person name="Gao J."/>
            <person name="Sun J."/>
        </authorList>
    </citation>
    <scope>NUCLEOTIDE SEQUENCE [LARGE SCALE GENOMIC DNA]</scope>
    <source>
        <strain evidence="13 14">DSM 27352</strain>
    </source>
</reference>
<keyword evidence="8" id="KW-0413">Isomerase</keyword>
<gene>
    <name evidence="13" type="ORF">EJP67_28655</name>
</gene>
<feature type="region of interest" description="Disordered" evidence="10">
    <location>
        <begin position="1"/>
        <end position="49"/>
    </location>
</feature>
<dbReference type="SMART" id="SM00487">
    <property type="entry name" value="DEXDc"/>
    <property type="match status" value="1"/>
</dbReference>
<keyword evidence="1" id="KW-0547">Nucleotide-binding</keyword>
<evidence type="ECO:0000256" key="5">
    <source>
        <dbReference type="ARBA" id="ARBA00022840"/>
    </source>
</evidence>
<dbReference type="InterPro" id="IPR052511">
    <property type="entry name" value="ATP-dep_Helicase"/>
</dbReference>
<evidence type="ECO:0000313" key="14">
    <source>
        <dbReference type="Proteomes" id="UP000281118"/>
    </source>
</evidence>
<evidence type="ECO:0000256" key="8">
    <source>
        <dbReference type="ARBA" id="ARBA00023235"/>
    </source>
</evidence>
<dbReference type="AlphaFoldDB" id="A0A3S1A6U3"/>
<dbReference type="PROSITE" id="PS51192">
    <property type="entry name" value="HELICASE_ATP_BIND_1"/>
    <property type="match status" value="1"/>
</dbReference>
<sequence length="924" mass="101007">MTSPKDPASLPPPLGEGRGGGTRRISGERSVEGRVPPSQPSPSGGRSKAVKAELDAWFAERGWKPFKFQREVWKAIADGRSGMLHATTGAGKTYAVWLGALQAFVRARKAAASTNARPVAEPLTVLWLTPMRALAADTLRALQQPLEALGAEVHPWSAGARSGDTTSAERSAQNQRLPTVLVTTPESLSLLLARADAHEVLGHVRMAVVDEWHELLGNKRGVQVQLALARLKRWNPGLAIWGMSATLGNLHEAMHALLGHEEGVLVQGQVPKKLVIDSLLPGVAERFPWGGHLGLTMLPQVIEEIAASSTTLVFTNTRSQAEIWYQAMLEAKPEWAGLIALHHGSLDREVREWVELGLKSGELKAVVCTSSLDLGVDFLPVERVLQIGSPKGVARLLQRAGRSGHAPGRPSRITLVPTHSVEMVEGSAARVAIAAGHIEARHSPEQPLDVLVQHLVTVALGGGFVPDDLYEEVRGTAAYESLARENWQWCLEFVAQGGPSLAAYPDYKRVVPDAEGVWRVPDARLARRHRMNIGTIVSDASISVQYLGGSKIGSVEESFVARMKAGDCFLFGGRMLELVRIHDMTAWVRRASGKRAAVPRWGGGRMPLSNTLADAVVQQLAQAGEGRYDSPELQCVRPLLEIQQQWSALPTPQTLLAETLSTREGSHLFLYPFAGRHVHLGLASLLAWRVAQHEARTFSIAVNDYGFELLSATEVDWPALLPRVLTLPQGEGEDQRAALLHEVLASINAGELAQRRFREIARVSGLIYQGYPGEKRSSKQLQASSSLFWEVFRKYDPGNRLLLQAEQELLAQELEIGRLRASLERIATQRLVLKPLARPTPFSFPLMVELFREKLSNENVADRIARMVEQLEKAAGGAVTAGGVERVKGTLAFGQEGPGRPPKPVSQRRDRRRPPRPSRPLPPL</sequence>
<evidence type="ECO:0000259" key="11">
    <source>
        <dbReference type="PROSITE" id="PS51192"/>
    </source>
</evidence>
<feature type="compositionally biased region" description="Low complexity" evidence="10">
    <location>
        <begin position="33"/>
        <end position="47"/>
    </location>
</feature>
<dbReference type="InterPro" id="IPR026362">
    <property type="entry name" value="DEXH_lig_assoc"/>
</dbReference>
<dbReference type="GO" id="GO:0004386">
    <property type="term" value="F:helicase activity"/>
    <property type="evidence" value="ECO:0007669"/>
    <property type="project" value="UniProtKB-KW"/>
</dbReference>
<keyword evidence="2" id="KW-0227">DNA damage</keyword>
<dbReference type="Pfam" id="PF00271">
    <property type="entry name" value="Helicase_C"/>
    <property type="match status" value="1"/>
</dbReference>
<evidence type="ECO:0000256" key="7">
    <source>
        <dbReference type="ARBA" id="ARBA00023204"/>
    </source>
</evidence>
<dbReference type="InterPro" id="IPR017170">
    <property type="entry name" value="Lhr-like"/>
</dbReference>
<evidence type="ECO:0000256" key="6">
    <source>
        <dbReference type="ARBA" id="ARBA00023125"/>
    </source>
</evidence>
<evidence type="ECO:0000256" key="3">
    <source>
        <dbReference type="ARBA" id="ARBA00022801"/>
    </source>
</evidence>
<evidence type="ECO:0000256" key="4">
    <source>
        <dbReference type="ARBA" id="ARBA00022806"/>
    </source>
</evidence>
<feature type="domain" description="Helicase ATP-binding" evidence="11">
    <location>
        <begin position="73"/>
        <end position="265"/>
    </location>
</feature>
<feature type="domain" description="Helicase C-terminal" evidence="12">
    <location>
        <begin position="297"/>
        <end position="456"/>
    </location>
</feature>
<dbReference type="Pfam" id="PF08494">
    <property type="entry name" value="DEAD_assoc"/>
    <property type="match status" value="1"/>
</dbReference>